<keyword evidence="1" id="KW-1133">Transmembrane helix</keyword>
<evidence type="ECO:0000313" key="3">
    <source>
        <dbReference type="Proteomes" id="UP000010729"/>
    </source>
</evidence>
<evidence type="ECO:0000313" key="2">
    <source>
        <dbReference type="EMBL" id="EMY34279.1"/>
    </source>
</evidence>
<gene>
    <name evidence="2" type="ORF">D477_010566</name>
</gene>
<keyword evidence="1" id="KW-0472">Membrane</keyword>
<comment type="caution">
    <text evidence="2">The sequence shown here is derived from an EMBL/GenBank/DDBJ whole genome shotgun (WGS) entry which is preliminary data.</text>
</comment>
<dbReference type="AlphaFoldDB" id="N1V2S4"/>
<accession>N1V2S4</accession>
<sequence>MQLSDYEREQLQLLEQQLRIEAPELVQVLAAPAALPHRSRLLGGWLLAFCGAIAIVLGAYASLVPLASIGLLGIAAGMFIATSPEMAPAGSGPAG</sequence>
<name>N1V2S4_9MICC</name>
<dbReference type="InterPro" id="IPR021401">
    <property type="entry name" value="DUF3040"/>
</dbReference>
<reference evidence="2 3" key="1">
    <citation type="journal article" date="2013" name="Genome Announc.">
        <title>Draft Genome Sequence of Arthrobacter crystallopoietes Strain BAB-32, Revealing Genes for Bioremediation.</title>
        <authorList>
            <person name="Joshi M.N."/>
            <person name="Pandit A.S."/>
            <person name="Sharma A."/>
            <person name="Pandya R.V."/>
            <person name="Desai S.M."/>
            <person name="Saxena A.K."/>
            <person name="Bagatharia S.B."/>
        </authorList>
    </citation>
    <scope>NUCLEOTIDE SEQUENCE [LARGE SCALE GENOMIC DNA]</scope>
    <source>
        <strain evidence="2 3">BAB-32</strain>
    </source>
</reference>
<feature type="transmembrane region" description="Helical" evidence="1">
    <location>
        <begin position="41"/>
        <end position="60"/>
    </location>
</feature>
<protein>
    <recommendedName>
        <fullName evidence="4">DUF3040 domain-containing protein</fullName>
    </recommendedName>
</protein>
<evidence type="ECO:0000256" key="1">
    <source>
        <dbReference type="SAM" id="Phobius"/>
    </source>
</evidence>
<keyword evidence="3" id="KW-1185">Reference proteome</keyword>
<dbReference type="EMBL" id="ANPE02000123">
    <property type="protein sequence ID" value="EMY34279.1"/>
    <property type="molecule type" value="Genomic_DNA"/>
</dbReference>
<dbReference type="Pfam" id="PF11239">
    <property type="entry name" value="DUF3040"/>
    <property type="match status" value="1"/>
</dbReference>
<dbReference type="Proteomes" id="UP000010729">
    <property type="component" value="Unassembled WGS sequence"/>
</dbReference>
<evidence type="ECO:0008006" key="4">
    <source>
        <dbReference type="Google" id="ProtNLM"/>
    </source>
</evidence>
<proteinExistence type="predicted"/>
<keyword evidence="1" id="KW-0812">Transmembrane</keyword>
<organism evidence="2 3">
    <name type="scientific">Arthrobacter crystallopoietes BAB-32</name>
    <dbReference type="NCBI Taxonomy" id="1246476"/>
    <lineage>
        <taxon>Bacteria</taxon>
        <taxon>Bacillati</taxon>
        <taxon>Actinomycetota</taxon>
        <taxon>Actinomycetes</taxon>
        <taxon>Micrococcales</taxon>
        <taxon>Micrococcaceae</taxon>
        <taxon>Crystallibacter</taxon>
    </lineage>
</organism>
<dbReference type="RefSeq" id="WP_005268950.1">
    <property type="nucleotide sequence ID" value="NZ_ANPE02000123.1"/>
</dbReference>